<dbReference type="SUPFAM" id="SSF53098">
    <property type="entry name" value="Ribonuclease H-like"/>
    <property type="match status" value="1"/>
</dbReference>
<dbReference type="InterPro" id="IPR036397">
    <property type="entry name" value="RNaseH_sf"/>
</dbReference>
<dbReference type="GO" id="GO:0003676">
    <property type="term" value="F:nucleic acid binding"/>
    <property type="evidence" value="ECO:0007669"/>
    <property type="project" value="InterPro"/>
</dbReference>
<evidence type="ECO:0000259" key="1">
    <source>
        <dbReference type="PROSITE" id="PS50994"/>
    </source>
</evidence>
<dbReference type="RefSeq" id="WP_021166815.1">
    <property type="nucleotide sequence ID" value="NZ_CTRP01000009.1"/>
</dbReference>
<reference evidence="3" key="1">
    <citation type="submission" date="2015-03" db="EMBL/GenBank/DDBJ databases">
        <authorList>
            <person name="Nijsse Bart"/>
        </authorList>
    </citation>
    <scope>NUCLEOTIDE SEQUENCE [LARGE SCALE GENOMIC DNA]</scope>
</reference>
<dbReference type="EMBL" id="CTRP01000009">
    <property type="protein sequence ID" value="CQR72175.1"/>
    <property type="molecule type" value="Genomic_DNA"/>
</dbReference>
<evidence type="ECO:0000313" key="3">
    <source>
        <dbReference type="Proteomes" id="UP000049855"/>
    </source>
</evidence>
<dbReference type="PROSITE" id="PS50994">
    <property type="entry name" value="INTEGRASE"/>
    <property type="match status" value="1"/>
</dbReference>
<dbReference type="InterPro" id="IPR012337">
    <property type="entry name" value="RNaseH-like_sf"/>
</dbReference>
<proteinExistence type="predicted"/>
<dbReference type="Proteomes" id="UP000049855">
    <property type="component" value="Unassembled WGS sequence"/>
</dbReference>
<gene>
    <name evidence="2" type="ORF">SpAn4DRAFT_5064</name>
</gene>
<evidence type="ECO:0000313" key="2">
    <source>
        <dbReference type="EMBL" id="CQR72175.1"/>
    </source>
</evidence>
<sequence>MKKHDLLKDGNNIIRVLEIQFDKILIIDCIKKTMPVWVESSALDSFSGCTDEVLNEVTNFAVNAIDALDADQRKAMYDRYTLIAPSLPFIADERMRSKVIGSTAIEHNISKQTIRSYLCLYLAYMNITALASRKRLDDDAELTQDEKNIRWALNKFFYTTKKQSLMTAYTMMLKEKYCDSMDVLLNAYPSFYQFRYFYRKTKKMQNFYISRDGLKSYQRNNRPLIGDGIQSFAPAIGVGMLDSTVCDIYLINDAGNLVGRPILTACIDAYSGLCCGYVLSWAGGVYSLRGLILNIIADKAAWCKQFGIPMNAEDWSCDKLPATLVTDMGSEYKSENFEQIAELGVKVINLPSYRPELKGMVEKFFDVIQATYKKHLKGKGVIEPDYQERGAHDYRKDACMTMTDFEKIIIHCIIYYNSQRIVENFPYTEAMIAANVKPYASCIWNWGKSQMGANLIEVGTKELILTLLPRTTGKFSRFGLKVNKMRYHCDGYTEQYLKGGEATVAYNPEDVTSVWLLENGIYAKFTIIESRFEGKDLTAVQSLQIAQRDIAKGASQDNLQAQINLARHIEAIAGSVRSSADVSVKNIQDNRKREQRKHHRNYMKGAKP</sequence>
<protein>
    <submittedName>
        <fullName evidence="2">COG2801: Transposase and inactivated derivatives</fullName>
    </submittedName>
</protein>
<name>A0A0U1KY35_9FIRM</name>
<dbReference type="GO" id="GO:0015074">
    <property type="term" value="P:DNA integration"/>
    <property type="evidence" value="ECO:0007669"/>
    <property type="project" value="InterPro"/>
</dbReference>
<organism evidence="2 3">
    <name type="scientific">Sporomusa ovata</name>
    <dbReference type="NCBI Taxonomy" id="2378"/>
    <lineage>
        <taxon>Bacteria</taxon>
        <taxon>Bacillati</taxon>
        <taxon>Bacillota</taxon>
        <taxon>Negativicutes</taxon>
        <taxon>Selenomonadales</taxon>
        <taxon>Sporomusaceae</taxon>
        <taxon>Sporomusa</taxon>
    </lineage>
</organism>
<dbReference type="Gene3D" id="3.30.420.10">
    <property type="entry name" value="Ribonuclease H-like superfamily/Ribonuclease H"/>
    <property type="match status" value="1"/>
</dbReference>
<feature type="domain" description="Integrase catalytic" evidence="1">
    <location>
        <begin position="230"/>
        <end position="437"/>
    </location>
</feature>
<dbReference type="AlphaFoldDB" id="A0A0U1KY35"/>
<accession>A0A0U1KY35</accession>
<dbReference type="InterPro" id="IPR001584">
    <property type="entry name" value="Integrase_cat-core"/>
</dbReference>
<keyword evidence="3" id="KW-1185">Reference proteome</keyword>